<dbReference type="GO" id="GO:0005524">
    <property type="term" value="F:ATP binding"/>
    <property type="evidence" value="ECO:0007669"/>
    <property type="project" value="UniProtKB-KW"/>
</dbReference>
<dbReference type="AlphaFoldDB" id="A0A1C3XT05"/>
<reference evidence="13" key="1">
    <citation type="submission" date="2016-08" db="EMBL/GenBank/DDBJ databases">
        <authorList>
            <person name="Varghese N."/>
            <person name="Submissions Spin"/>
        </authorList>
    </citation>
    <scope>NUCLEOTIDE SEQUENCE [LARGE SCALE GENOMIC DNA]</scope>
    <source>
        <strain evidence="13">ERR11</strain>
    </source>
</reference>
<keyword evidence="3" id="KW-1003">Cell membrane</keyword>
<name>A0A1C3XT05_9BRAD</name>
<dbReference type="EMBL" id="FMAI01000040">
    <property type="protein sequence ID" value="SCB55389.1"/>
    <property type="molecule type" value="Genomic_DNA"/>
</dbReference>
<dbReference type="PROSITE" id="PS50893">
    <property type="entry name" value="ABC_TRANSPORTER_2"/>
    <property type="match status" value="2"/>
</dbReference>
<dbReference type="InterPro" id="IPR017871">
    <property type="entry name" value="ABC_transporter-like_CS"/>
</dbReference>
<evidence type="ECO:0000256" key="3">
    <source>
        <dbReference type="ARBA" id="ARBA00022475"/>
    </source>
</evidence>
<dbReference type="Gene3D" id="3.40.50.300">
    <property type="entry name" value="P-loop containing nucleotide triphosphate hydrolases"/>
    <property type="match status" value="2"/>
</dbReference>
<evidence type="ECO:0000256" key="2">
    <source>
        <dbReference type="ARBA" id="ARBA00022448"/>
    </source>
</evidence>
<evidence type="ECO:0000256" key="5">
    <source>
        <dbReference type="ARBA" id="ARBA00022737"/>
    </source>
</evidence>
<evidence type="ECO:0000256" key="1">
    <source>
        <dbReference type="ARBA" id="ARBA00005417"/>
    </source>
</evidence>
<dbReference type="InterPro" id="IPR027417">
    <property type="entry name" value="P-loop_NTPase"/>
</dbReference>
<evidence type="ECO:0000256" key="8">
    <source>
        <dbReference type="ARBA" id="ARBA00022967"/>
    </source>
</evidence>
<dbReference type="PANTHER" id="PTHR43790:SF1">
    <property type="entry name" value="XYLOSE IMPORT ATP-BINDING PROTEIN XYLG"/>
    <property type="match status" value="1"/>
</dbReference>
<dbReference type="InterPro" id="IPR003439">
    <property type="entry name" value="ABC_transporter-like_ATP-bd"/>
</dbReference>
<evidence type="ECO:0000259" key="11">
    <source>
        <dbReference type="PROSITE" id="PS50893"/>
    </source>
</evidence>
<comment type="similarity">
    <text evidence="1">Belongs to the ABC transporter superfamily.</text>
</comment>
<evidence type="ECO:0000256" key="9">
    <source>
        <dbReference type="ARBA" id="ARBA00023136"/>
    </source>
</evidence>
<feature type="domain" description="ABC transporter" evidence="11">
    <location>
        <begin position="5"/>
        <end position="241"/>
    </location>
</feature>
<keyword evidence="6" id="KW-0547">Nucleotide-binding</keyword>
<feature type="domain" description="ABC transporter" evidence="11">
    <location>
        <begin position="251"/>
        <end position="491"/>
    </location>
</feature>
<dbReference type="GO" id="GO:0016887">
    <property type="term" value="F:ATP hydrolysis activity"/>
    <property type="evidence" value="ECO:0007669"/>
    <property type="project" value="InterPro"/>
</dbReference>
<keyword evidence="13" id="KW-1185">Reference proteome</keyword>
<evidence type="ECO:0000256" key="6">
    <source>
        <dbReference type="ARBA" id="ARBA00022741"/>
    </source>
</evidence>
<evidence type="ECO:0000256" key="7">
    <source>
        <dbReference type="ARBA" id="ARBA00022840"/>
    </source>
</evidence>
<dbReference type="SMART" id="SM00382">
    <property type="entry name" value="AAA"/>
    <property type="match status" value="2"/>
</dbReference>
<dbReference type="PROSITE" id="PS00211">
    <property type="entry name" value="ABC_TRANSPORTER_1"/>
    <property type="match status" value="1"/>
</dbReference>
<sequence>MTNFLEMSGISKRFGGVHALRDVDLTLEVGEVHCLVGENGSGKSTLIKIISGVEAPEAGGRIIISGKEYPKLSPVYSTHCGIQVIYQDLSLFSNLTVVENIAMAHHLGGVHTVNWSSMRAVAVATMAKVGIEVDPETKVSELSIAGRQLVAICRALAADAKLLIMDEPTASLTRHEVNTLIKLVSDLKRSGICVVFVSHRLDEVLEIAERVTVLRDGAKVGTFAAAAIDSGKLSHLMTGKAFEYQKQVPDLAVGAVVLQVQGLGRDGDYDDVSLQLRAGEVVGLTGLLGSGRTELALSLFGMNPPDRGTMALDGHRIALNTNADAIRRGIAYVSEDRLTLGLILDQSITSNVTLTVLERLAGTFGLIGTRARQSHVARWVAELGIKVSDPNNAVKTLSGGNQQRIVLAKWMATNPRVLILDSPTVGVDIRAKDGIYEIIRRLAREGVAVLMISDEIPEVLYHSHRVLVMREGRLTADVMAADTSEDALRQAVNA</sequence>
<keyword evidence="2" id="KW-0813">Transport</keyword>
<evidence type="ECO:0000313" key="13">
    <source>
        <dbReference type="Proteomes" id="UP000199184"/>
    </source>
</evidence>
<dbReference type="InterPro" id="IPR050107">
    <property type="entry name" value="ABC_carbohydrate_import_ATPase"/>
</dbReference>
<evidence type="ECO:0000313" key="12">
    <source>
        <dbReference type="EMBL" id="SCB55389.1"/>
    </source>
</evidence>
<keyword evidence="8" id="KW-1278">Translocase</keyword>
<keyword evidence="5" id="KW-0677">Repeat</keyword>
<organism evidence="12 13">
    <name type="scientific">Bradyrhizobium shewense</name>
    <dbReference type="NCBI Taxonomy" id="1761772"/>
    <lineage>
        <taxon>Bacteria</taxon>
        <taxon>Pseudomonadati</taxon>
        <taxon>Pseudomonadota</taxon>
        <taxon>Alphaproteobacteria</taxon>
        <taxon>Hyphomicrobiales</taxon>
        <taxon>Nitrobacteraceae</taxon>
        <taxon>Bradyrhizobium</taxon>
    </lineage>
</organism>
<dbReference type="PANTHER" id="PTHR43790">
    <property type="entry name" value="CARBOHYDRATE TRANSPORT ATP-BINDING PROTEIN MG119-RELATED"/>
    <property type="match status" value="1"/>
</dbReference>
<gene>
    <name evidence="12" type="ORF">GA0061098_104015</name>
</gene>
<comment type="function">
    <text evidence="10">Involved in beta-(1--&gt;2)glucan export. Transmembrane domains (TMD) form a pore in the inner membrane and the ATP-binding domain (NBD) is responsible for energy generation.</text>
</comment>
<evidence type="ECO:0000256" key="4">
    <source>
        <dbReference type="ARBA" id="ARBA00022597"/>
    </source>
</evidence>
<dbReference type="InterPro" id="IPR003593">
    <property type="entry name" value="AAA+_ATPase"/>
</dbReference>
<dbReference type="RefSeq" id="WP_091966905.1">
    <property type="nucleotide sequence ID" value="NZ_FMAI01000040.1"/>
</dbReference>
<dbReference type="Proteomes" id="UP000199184">
    <property type="component" value="Unassembled WGS sequence"/>
</dbReference>
<dbReference type="CDD" id="cd03215">
    <property type="entry name" value="ABC_Carb_Monos_II"/>
    <property type="match status" value="1"/>
</dbReference>
<keyword evidence="7 12" id="KW-0067">ATP-binding</keyword>
<dbReference type="Pfam" id="PF00005">
    <property type="entry name" value="ABC_tran"/>
    <property type="match status" value="2"/>
</dbReference>
<keyword evidence="4 12" id="KW-0762">Sugar transport</keyword>
<keyword evidence="9" id="KW-0472">Membrane</keyword>
<accession>A0A1C3XT05</accession>
<protein>
    <submittedName>
        <fullName evidence="12">Simple sugar transport system ATP-binding protein</fullName>
    </submittedName>
</protein>
<evidence type="ECO:0000256" key="10">
    <source>
        <dbReference type="ARBA" id="ARBA00024722"/>
    </source>
</evidence>
<dbReference type="CDD" id="cd03216">
    <property type="entry name" value="ABC_Carb_Monos_I"/>
    <property type="match status" value="1"/>
</dbReference>
<dbReference type="SUPFAM" id="SSF52540">
    <property type="entry name" value="P-loop containing nucleoside triphosphate hydrolases"/>
    <property type="match status" value="2"/>
</dbReference>
<proteinExistence type="inferred from homology"/>